<dbReference type="AlphaFoldDB" id="A0AAU8FL05"/>
<sequence>MKLPAQGNEYSDARENSAPLVRRLYIYQKERFPLLGHGLLVAAFSFSAISYSRICRGGEGFVDGKTFATGIFTTISLFLLVRIFDEFKDAADDARFRRELPVPRGLVTFRELAVSGIVVASAQILVNLVFFPRMLSIYAVVMGYLLLMGKEFFVAEWLKKHQFWYVASHMFIIPLIDVYASGLDWLLADADAPAGLLFFFAVSYMNGVVLEVGRKIRAPEKESEGVLTYTSMLGISRAVGLWLATLTATGLLSIAASLFAGYGVAVLAVLGSVFLLCALPALLFLRSPTVKFSKMIEYASAFWTIAMYLTLGGGPMISKLLFH</sequence>
<feature type="transmembrane region" description="Helical" evidence="1">
    <location>
        <begin position="234"/>
        <end position="256"/>
    </location>
</feature>
<evidence type="ECO:0008006" key="3">
    <source>
        <dbReference type="Google" id="ProtNLM"/>
    </source>
</evidence>
<proteinExistence type="predicted"/>
<keyword evidence="1" id="KW-1133">Transmembrane helix</keyword>
<accession>A0AAU8FL05</accession>
<evidence type="ECO:0000313" key="2">
    <source>
        <dbReference type="EMBL" id="XCH24673.1"/>
    </source>
</evidence>
<feature type="transmembrane region" description="Helical" evidence="1">
    <location>
        <begin position="262"/>
        <end position="284"/>
    </location>
</feature>
<organism evidence="2">
    <name type="scientific">Dyadobacter sp. 676</name>
    <dbReference type="NCBI Taxonomy" id="3088362"/>
    <lineage>
        <taxon>Bacteria</taxon>
        <taxon>Pseudomonadati</taxon>
        <taxon>Bacteroidota</taxon>
        <taxon>Cytophagia</taxon>
        <taxon>Cytophagales</taxon>
        <taxon>Spirosomataceae</taxon>
        <taxon>Dyadobacter</taxon>
    </lineage>
</organism>
<dbReference type="EMBL" id="CP159289">
    <property type="protein sequence ID" value="XCH24673.1"/>
    <property type="molecule type" value="Genomic_DNA"/>
</dbReference>
<feature type="transmembrane region" description="Helical" evidence="1">
    <location>
        <begin position="66"/>
        <end position="84"/>
    </location>
</feature>
<dbReference type="RefSeq" id="WP_353719988.1">
    <property type="nucleotide sequence ID" value="NZ_CP159289.1"/>
</dbReference>
<protein>
    <recommendedName>
        <fullName evidence="3">Prenyltransferase</fullName>
    </recommendedName>
</protein>
<evidence type="ECO:0000256" key="1">
    <source>
        <dbReference type="SAM" id="Phobius"/>
    </source>
</evidence>
<keyword evidence="1" id="KW-0812">Transmembrane</keyword>
<feature type="transmembrane region" description="Helical" evidence="1">
    <location>
        <begin position="32"/>
        <end position="54"/>
    </location>
</feature>
<feature type="transmembrane region" description="Helical" evidence="1">
    <location>
        <begin position="194"/>
        <end position="213"/>
    </location>
</feature>
<feature type="transmembrane region" description="Helical" evidence="1">
    <location>
        <begin position="105"/>
        <end position="124"/>
    </location>
</feature>
<reference evidence="2" key="1">
    <citation type="submission" date="2024-06" db="EMBL/GenBank/DDBJ databases">
        <title>Sequencing and assembly of the genome of Dyadobacter sp. strain 676, a symbiont of Cyamopsis tetragonoloba.</title>
        <authorList>
            <person name="Guro P."/>
            <person name="Sazanova A."/>
            <person name="Kuznetsova I."/>
            <person name="Belimov A."/>
            <person name="Safronova V."/>
        </authorList>
    </citation>
    <scope>NUCLEOTIDE SEQUENCE</scope>
    <source>
        <strain evidence="2">676</strain>
    </source>
</reference>
<keyword evidence="1" id="KW-0472">Membrane</keyword>
<feature type="transmembrane region" description="Helical" evidence="1">
    <location>
        <begin position="130"/>
        <end position="147"/>
    </location>
</feature>
<gene>
    <name evidence="2" type="ORF">ABV298_31020</name>
</gene>
<feature type="transmembrane region" description="Helical" evidence="1">
    <location>
        <begin position="163"/>
        <end position="182"/>
    </location>
</feature>
<name>A0AAU8FL05_9BACT</name>
<feature type="transmembrane region" description="Helical" evidence="1">
    <location>
        <begin position="296"/>
        <end position="317"/>
    </location>
</feature>